<comment type="caution">
    <text evidence="4">The sequence shown here is derived from an EMBL/GenBank/DDBJ whole genome shotgun (WGS) entry which is preliminary data.</text>
</comment>
<keyword evidence="2" id="KW-0732">Signal</keyword>
<dbReference type="EMBL" id="RJJD01000008">
    <property type="protein sequence ID" value="RNI25866.1"/>
    <property type="molecule type" value="Genomic_DNA"/>
</dbReference>
<sequence>MRHRFILTGGLLIGLFCAPVLVQAQSASIGKKESGRTTTTSVTPLREGIIMRNGKMMEIRGTNFSPLTQARTFSNGATLQPNGSLTVSGGEAIQLNEGDHVDLKGNVHRTTVITHKSTTVTGDTTGIGKQLLQAQQMNDQLRLLQEKQRVLQQKNELLQKTVQNKPTNTELQKLDADLAKLQQQLAAEEKKKQ</sequence>
<protein>
    <recommendedName>
        <fullName evidence="3">DUF6799 domain-containing protein</fullName>
    </recommendedName>
</protein>
<organism evidence="4 5">
    <name type="scientific">Rufibacter latericius</name>
    <dbReference type="NCBI Taxonomy" id="2487040"/>
    <lineage>
        <taxon>Bacteria</taxon>
        <taxon>Pseudomonadati</taxon>
        <taxon>Bacteroidota</taxon>
        <taxon>Cytophagia</taxon>
        <taxon>Cytophagales</taxon>
        <taxon>Hymenobacteraceae</taxon>
        <taxon>Rufibacter</taxon>
    </lineage>
</organism>
<keyword evidence="5" id="KW-1185">Reference proteome</keyword>
<evidence type="ECO:0000313" key="4">
    <source>
        <dbReference type="EMBL" id="RNI25866.1"/>
    </source>
</evidence>
<reference evidence="4 5" key="1">
    <citation type="submission" date="2018-11" db="EMBL/GenBank/DDBJ databases">
        <title>Rufibacter latericius sp. nov., isolated from water in Baiyang Lake.</title>
        <authorList>
            <person name="Yang Y."/>
        </authorList>
    </citation>
    <scope>NUCLEOTIDE SEQUENCE [LARGE SCALE GENOMIC DNA]</scope>
    <source>
        <strain evidence="4 5">R-22-1c-1</strain>
    </source>
</reference>
<accession>A0A3M9MK45</accession>
<evidence type="ECO:0000256" key="2">
    <source>
        <dbReference type="SAM" id="SignalP"/>
    </source>
</evidence>
<evidence type="ECO:0000313" key="5">
    <source>
        <dbReference type="Proteomes" id="UP000272117"/>
    </source>
</evidence>
<proteinExistence type="predicted"/>
<evidence type="ECO:0000256" key="1">
    <source>
        <dbReference type="SAM" id="Coils"/>
    </source>
</evidence>
<feature type="coiled-coil region" evidence="1">
    <location>
        <begin position="127"/>
        <end position="191"/>
    </location>
</feature>
<name>A0A3M9MK45_9BACT</name>
<dbReference type="AlphaFoldDB" id="A0A3M9MK45"/>
<keyword evidence="1" id="KW-0175">Coiled coil</keyword>
<dbReference type="InterPro" id="IPR046478">
    <property type="entry name" value="DUF6799"/>
</dbReference>
<gene>
    <name evidence="4" type="ORF">EFB08_13555</name>
</gene>
<evidence type="ECO:0000259" key="3">
    <source>
        <dbReference type="Pfam" id="PF20606"/>
    </source>
</evidence>
<dbReference type="OrthoDB" id="893823at2"/>
<dbReference type="RefSeq" id="WP_123127489.1">
    <property type="nucleotide sequence ID" value="NZ_RJJD01000008.1"/>
</dbReference>
<feature type="signal peptide" evidence="2">
    <location>
        <begin position="1"/>
        <end position="24"/>
    </location>
</feature>
<feature type="domain" description="DUF6799" evidence="3">
    <location>
        <begin position="47"/>
        <end position="107"/>
    </location>
</feature>
<feature type="chain" id="PRO_5018322558" description="DUF6799 domain-containing protein" evidence="2">
    <location>
        <begin position="25"/>
        <end position="193"/>
    </location>
</feature>
<dbReference type="Proteomes" id="UP000272117">
    <property type="component" value="Unassembled WGS sequence"/>
</dbReference>
<dbReference type="Pfam" id="PF20606">
    <property type="entry name" value="DUF6799"/>
    <property type="match status" value="1"/>
</dbReference>